<dbReference type="RefSeq" id="WP_379580183.1">
    <property type="nucleotide sequence ID" value="NZ_JBHUFV010000061.1"/>
</dbReference>
<dbReference type="Pfam" id="PF06271">
    <property type="entry name" value="RDD"/>
    <property type="match status" value="1"/>
</dbReference>
<comment type="caution">
    <text evidence="7">The sequence shown here is derived from an EMBL/GenBank/DDBJ whole genome shotgun (WGS) entry which is preliminary data.</text>
</comment>
<evidence type="ECO:0000256" key="4">
    <source>
        <dbReference type="ARBA" id="ARBA00023136"/>
    </source>
</evidence>
<dbReference type="InterPro" id="IPR010432">
    <property type="entry name" value="RDD"/>
</dbReference>
<keyword evidence="8" id="KW-1185">Reference proteome</keyword>
<evidence type="ECO:0000256" key="5">
    <source>
        <dbReference type="SAM" id="Phobius"/>
    </source>
</evidence>
<evidence type="ECO:0000313" key="8">
    <source>
        <dbReference type="Proteomes" id="UP001597368"/>
    </source>
</evidence>
<name>A0ABW4T944_9ACTN</name>
<proteinExistence type="predicted"/>
<feature type="transmembrane region" description="Helical" evidence="5">
    <location>
        <begin position="134"/>
        <end position="155"/>
    </location>
</feature>
<organism evidence="7 8">
    <name type="scientific">Nonomuraea mangrovi</name>
    <dbReference type="NCBI Taxonomy" id="2316207"/>
    <lineage>
        <taxon>Bacteria</taxon>
        <taxon>Bacillati</taxon>
        <taxon>Actinomycetota</taxon>
        <taxon>Actinomycetes</taxon>
        <taxon>Streptosporangiales</taxon>
        <taxon>Streptosporangiaceae</taxon>
        <taxon>Nonomuraea</taxon>
    </lineage>
</organism>
<comment type="subcellular location">
    <subcellularLocation>
        <location evidence="1">Membrane</location>
        <topology evidence="1">Multi-pass membrane protein</topology>
    </subcellularLocation>
</comment>
<evidence type="ECO:0000256" key="1">
    <source>
        <dbReference type="ARBA" id="ARBA00004141"/>
    </source>
</evidence>
<gene>
    <name evidence="7" type="ORF">ACFSKW_43070</name>
</gene>
<feature type="transmembrane region" description="Helical" evidence="5">
    <location>
        <begin position="255"/>
        <end position="280"/>
    </location>
</feature>
<feature type="transmembrane region" description="Helical" evidence="5">
    <location>
        <begin position="171"/>
        <end position="188"/>
    </location>
</feature>
<reference evidence="8" key="1">
    <citation type="journal article" date="2019" name="Int. J. Syst. Evol. Microbiol.">
        <title>The Global Catalogue of Microorganisms (GCM) 10K type strain sequencing project: providing services to taxonomists for standard genome sequencing and annotation.</title>
        <authorList>
            <consortium name="The Broad Institute Genomics Platform"/>
            <consortium name="The Broad Institute Genome Sequencing Center for Infectious Disease"/>
            <person name="Wu L."/>
            <person name="Ma J."/>
        </authorList>
    </citation>
    <scope>NUCLEOTIDE SEQUENCE [LARGE SCALE GENOMIC DNA]</scope>
    <source>
        <strain evidence="8">ICMP 6774ER</strain>
    </source>
</reference>
<accession>A0ABW4T944</accession>
<evidence type="ECO:0000256" key="3">
    <source>
        <dbReference type="ARBA" id="ARBA00022989"/>
    </source>
</evidence>
<sequence length="301" mass="31878">MSRSAQLAWAAALAAAAYPTWDAWQIEYGSSYAVLGCVGFFDGGGFGLARLASAPLGDAYDIANAAVLCGVPSVLVLTGYLMSAATGNGAIVGRRVAGLLALLAIVGPASPSYMHEDGCSTIPVLSGEWFATVLRAYGPAHSALLVSASLVLLATRTARETWPSGFPGRRGAALAIDYVIFVAFLGLFEGRLSRWDYGLLNWFRVNEAASLLAAAAAFLYVLTGRTFGKRLMRLRVVSADTGHWPGWRRAAVRALVFPVLVCVSQFGLVVLLVDGLWAVVDPAARTLRDRLAGTQVVRDLL</sequence>
<dbReference type="EMBL" id="JBHUFV010000061">
    <property type="protein sequence ID" value="MFD1938281.1"/>
    <property type="molecule type" value="Genomic_DNA"/>
</dbReference>
<feature type="transmembrane region" description="Helical" evidence="5">
    <location>
        <begin position="62"/>
        <end position="84"/>
    </location>
</feature>
<feature type="domain" description="RDD" evidence="6">
    <location>
        <begin position="167"/>
        <end position="293"/>
    </location>
</feature>
<keyword evidence="3 5" id="KW-1133">Transmembrane helix</keyword>
<keyword evidence="2 5" id="KW-0812">Transmembrane</keyword>
<evidence type="ECO:0000313" key="7">
    <source>
        <dbReference type="EMBL" id="MFD1938281.1"/>
    </source>
</evidence>
<evidence type="ECO:0000259" key="6">
    <source>
        <dbReference type="Pfam" id="PF06271"/>
    </source>
</evidence>
<evidence type="ECO:0000256" key="2">
    <source>
        <dbReference type="ARBA" id="ARBA00022692"/>
    </source>
</evidence>
<feature type="transmembrane region" description="Helical" evidence="5">
    <location>
        <begin position="96"/>
        <end position="114"/>
    </location>
</feature>
<feature type="transmembrane region" description="Helical" evidence="5">
    <location>
        <begin position="208"/>
        <end position="228"/>
    </location>
</feature>
<keyword evidence="4 5" id="KW-0472">Membrane</keyword>
<dbReference type="Proteomes" id="UP001597368">
    <property type="component" value="Unassembled WGS sequence"/>
</dbReference>
<protein>
    <submittedName>
        <fullName evidence="7">RDD family protein</fullName>
    </submittedName>
</protein>